<gene>
    <name evidence="1" type="ORF">GCM10022291_10800</name>
</gene>
<organism evidence="1 2">
    <name type="scientific">Postechiella marina</name>
    <dbReference type="NCBI Taxonomy" id="943941"/>
    <lineage>
        <taxon>Bacteria</taxon>
        <taxon>Pseudomonadati</taxon>
        <taxon>Bacteroidota</taxon>
        <taxon>Flavobacteriia</taxon>
        <taxon>Flavobacteriales</taxon>
        <taxon>Flavobacteriaceae</taxon>
        <taxon>Postechiella</taxon>
    </lineage>
</organism>
<sequence>MNSNLPKNPFCLTFGHNYFLIDNPTQGQPEVICKCCKQQFRLSVSGNIIEIPAKQYARLENLQNIG</sequence>
<keyword evidence="2" id="KW-1185">Reference proteome</keyword>
<dbReference type="EMBL" id="BAABCA010000002">
    <property type="protein sequence ID" value="GAA4233531.1"/>
    <property type="molecule type" value="Genomic_DNA"/>
</dbReference>
<accession>A0ABP8C4E2</accession>
<comment type="caution">
    <text evidence="1">The sequence shown here is derived from an EMBL/GenBank/DDBJ whole genome shotgun (WGS) entry which is preliminary data.</text>
</comment>
<evidence type="ECO:0000313" key="2">
    <source>
        <dbReference type="Proteomes" id="UP001501496"/>
    </source>
</evidence>
<dbReference type="Proteomes" id="UP001501496">
    <property type="component" value="Unassembled WGS sequence"/>
</dbReference>
<proteinExistence type="predicted"/>
<evidence type="ECO:0000313" key="1">
    <source>
        <dbReference type="EMBL" id="GAA4233531.1"/>
    </source>
</evidence>
<reference evidence="2" key="1">
    <citation type="journal article" date="2019" name="Int. J. Syst. Evol. Microbiol.">
        <title>The Global Catalogue of Microorganisms (GCM) 10K type strain sequencing project: providing services to taxonomists for standard genome sequencing and annotation.</title>
        <authorList>
            <consortium name="The Broad Institute Genomics Platform"/>
            <consortium name="The Broad Institute Genome Sequencing Center for Infectious Disease"/>
            <person name="Wu L."/>
            <person name="Ma J."/>
        </authorList>
    </citation>
    <scope>NUCLEOTIDE SEQUENCE [LARGE SCALE GENOMIC DNA]</scope>
    <source>
        <strain evidence="2">JCM 17630</strain>
    </source>
</reference>
<name>A0ABP8C4E2_9FLAO</name>
<dbReference type="RefSeq" id="WP_344787089.1">
    <property type="nucleotide sequence ID" value="NZ_BAABCA010000002.1"/>
</dbReference>
<protein>
    <submittedName>
        <fullName evidence="1">Uncharacterized protein</fullName>
    </submittedName>
</protein>